<dbReference type="EMBL" id="JAHRIN010008475">
    <property type="protein sequence ID" value="MEQ2193443.1"/>
    <property type="molecule type" value="Genomic_DNA"/>
</dbReference>
<evidence type="ECO:0000313" key="1">
    <source>
        <dbReference type="EMBL" id="MEQ2193443.1"/>
    </source>
</evidence>
<evidence type="ECO:0000313" key="2">
    <source>
        <dbReference type="Proteomes" id="UP001434883"/>
    </source>
</evidence>
<name>A0ABV0QC96_9TELE</name>
<organism evidence="1 2">
    <name type="scientific">Xenoophorus captivus</name>
    <dbReference type="NCBI Taxonomy" id="1517983"/>
    <lineage>
        <taxon>Eukaryota</taxon>
        <taxon>Metazoa</taxon>
        <taxon>Chordata</taxon>
        <taxon>Craniata</taxon>
        <taxon>Vertebrata</taxon>
        <taxon>Euteleostomi</taxon>
        <taxon>Actinopterygii</taxon>
        <taxon>Neopterygii</taxon>
        <taxon>Teleostei</taxon>
        <taxon>Neoteleostei</taxon>
        <taxon>Acanthomorphata</taxon>
        <taxon>Ovalentaria</taxon>
        <taxon>Atherinomorphae</taxon>
        <taxon>Cyprinodontiformes</taxon>
        <taxon>Goodeidae</taxon>
        <taxon>Xenoophorus</taxon>
    </lineage>
</organism>
<protein>
    <submittedName>
        <fullName evidence="1">Uncharacterized protein</fullName>
    </submittedName>
</protein>
<accession>A0ABV0QC96</accession>
<comment type="caution">
    <text evidence="1">The sequence shown here is derived from an EMBL/GenBank/DDBJ whole genome shotgun (WGS) entry which is preliminary data.</text>
</comment>
<sequence length="117" mass="13776">MKVQNKRLRWQPWLQESGKHRITIPCKNICTPSTFFLQPQIALNFTGKHQHKVAENWKENDESEKCGLHLYLSTFTLTPLDKIHDKRTYQREVQSRPVLQSNLNFLAKRLNCSSQAL</sequence>
<gene>
    <name evidence="1" type="ORF">XENOCAPTIV_027539</name>
</gene>
<proteinExistence type="predicted"/>
<reference evidence="1 2" key="1">
    <citation type="submission" date="2021-06" db="EMBL/GenBank/DDBJ databases">
        <authorList>
            <person name="Palmer J.M."/>
        </authorList>
    </citation>
    <scope>NUCLEOTIDE SEQUENCE [LARGE SCALE GENOMIC DNA]</scope>
    <source>
        <strain evidence="1 2">XC_2019</strain>
        <tissue evidence="1">Muscle</tissue>
    </source>
</reference>
<dbReference type="Proteomes" id="UP001434883">
    <property type="component" value="Unassembled WGS sequence"/>
</dbReference>
<keyword evidence="2" id="KW-1185">Reference proteome</keyword>